<dbReference type="RefSeq" id="WP_202090285.1">
    <property type="nucleotide sequence ID" value="NZ_JAELVM010000001.1"/>
</dbReference>
<evidence type="ECO:0000256" key="1">
    <source>
        <dbReference type="SAM" id="MobiDB-lite"/>
    </source>
</evidence>
<dbReference type="EMBL" id="JAELVM010000001">
    <property type="protein sequence ID" value="MBL1220990.1"/>
    <property type="molecule type" value="Genomic_DNA"/>
</dbReference>
<keyword evidence="3" id="KW-1185">Reference proteome</keyword>
<gene>
    <name evidence="2" type="ORF">JET18_09085</name>
</gene>
<feature type="compositionally biased region" description="Basic and acidic residues" evidence="1">
    <location>
        <begin position="1"/>
        <end position="10"/>
    </location>
</feature>
<comment type="caution">
    <text evidence="2">The sequence shown here is derived from an EMBL/GenBank/DDBJ whole genome shotgun (WGS) entry which is preliminary data.</text>
</comment>
<feature type="compositionally biased region" description="Basic and acidic residues" evidence="1">
    <location>
        <begin position="66"/>
        <end position="80"/>
    </location>
</feature>
<proteinExistence type="predicted"/>
<feature type="compositionally biased region" description="Basic and acidic residues" evidence="1">
    <location>
        <begin position="31"/>
        <end position="40"/>
    </location>
</feature>
<evidence type="ECO:0000313" key="2">
    <source>
        <dbReference type="EMBL" id="MBL1220990.1"/>
    </source>
</evidence>
<evidence type="ECO:0000313" key="3">
    <source>
        <dbReference type="Proteomes" id="UP000661696"/>
    </source>
</evidence>
<protein>
    <submittedName>
        <fullName evidence="2">Uncharacterized protein</fullName>
    </submittedName>
</protein>
<reference evidence="2 3" key="1">
    <citation type="submission" date="2020-12" db="EMBL/GenBank/DDBJ databases">
        <title>Chryseobacterium endoalhailicus sp. nov., isolated from seed of leguminous plant.</title>
        <authorList>
            <person name="Zhang X."/>
        </authorList>
    </citation>
    <scope>NUCLEOTIDE SEQUENCE [LARGE SCALE GENOMIC DNA]</scope>
    <source>
        <strain evidence="2 3">L7</strain>
    </source>
</reference>
<feature type="region of interest" description="Disordered" evidence="1">
    <location>
        <begin position="1"/>
        <end position="80"/>
    </location>
</feature>
<sequence>MVSRDRKGKDGFTANGKEIGPQVTKNANHNGDVKKGEKAKQTRKFGYWNSFKNGERVNKQPGDTKPQGKDNRSFIEKLFN</sequence>
<dbReference type="Proteomes" id="UP000661696">
    <property type="component" value="Unassembled WGS sequence"/>
</dbReference>
<accession>A0ABS1QEF8</accession>
<organism evidence="2 3">
    <name type="scientific">Chryseobacterium endalhagicum</name>
    <dbReference type="NCBI Taxonomy" id="2797638"/>
    <lineage>
        <taxon>Bacteria</taxon>
        <taxon>Pseudomonadati</taxon>
        <taxon>Bacteroidota</taxon>
        <taxon>Flavobacteriia</taxon>
        <taxon>Flavobacteriales</taxon>
        <taxon>Weeksellaceae</taxon>
        <taxon>Chryseobacterium group</taxon>
        <taxon>Chryseobacterium</taxon>
    </lineage>
</organism>
<name>A0ABS1QEF8_9FLAO</name>